<reference evidence="1 2" key="1">
    <citation type="journal article" date="2019" name="Sci. Rep.">
        <title>Comparative genomics of chytrid fungi reveal insights into the obligate biotrophic and pathogenic lifestyle of Synchytrium endobioticum.</title>
        <authorList>
            <person name="van de Vossenberg B.T.L.H."/>
            <person name="Warris S."/>
            <person name="Nguyen H.D.T."/>
            <person name="van Gent-Pelzer M.P.E."/>
            <person name="Joly D.L."/>
            <person name="van de Geest H.C."/>
            <person name="Bonants P.J.M."/>
            <person name="Smith D.S."/>
            <person name="Levesque C.A."/>
            <person name="van der Lee T.A.J."/>
        </authorList>
    </citation>
    <scope>NUCLEOTIDE SEQUENCE [LARGE SCALE GENOMIC DNA]</scope>
    <source>
        <strain evidence="1 2">LEV6574</strain>
    </source>
</reference>
<dbReference type="OrthoDB" id="2423903at2759"/>
<proteinExistence type="predicted"/>
<accession>A0A507DJQ8</accession>
<dbReference type="EMBL" id="QEAM01000004">
    <property type="protein sequence ID" value="TPX51475.1"/>
    <property type="molecule type" value="Genomic_DNA"/>
</dbReference>
<dbReference type="VEuPathDB" id="FungiDB:SeMB42_g01562"/>
<dbReference type="Proteomes" id="UP000320475">
    <property type="component" value="Unassembled WGS sequence"/>
</dbReference>
<comment type="caution">
    <text evidence="1">The sequence shown here is derived from an EMBL/GenBank/DDBJ whole genome shotgun (WGS) entry which is preliminary data.</text>
</comment>
<evidence type="ECO:0000313" key="1">
    <source>
        <dbReference type="EMBL" id="TPX51475.1"/>
    </source>
</evidence>
<dbReference type="AlphaFoldDB" id="A0A507DJQ8"/>
<dbReference type="VEuPathDB" id="FungiDB:SeMB42_g05951"/>
<name>A0A507DJQ8_9FUNG</name>
<evidence type="ECO:0000313" key="2">
    <source>
        <dbReference type="Proteomes" id="UP000320475"/>
    </source>
</evidence>
<sequence length="324" mass="36954">MKMIPLTMSTIVRTCTELEYGPSCNYSIVSSLALFLHIFNSLQKLTQVLYSNTPMGIKYFWKYLASLNVVEKKLGSVDFKREFGVTDNTTPKRVSGGLQGVDREGHQSRIYVDILGCFYTESLRCVELSQPIRPYDFAPLIDNLQSIFPEDRTVFVLDGALTSAKSETSMKRHREWAKVVDELDKVAATMEQAADDGKRRMPKSFYEKLDRLEAHLLLQLTHGGKGGANYWTNLLKMIVDGTIGDRVGSEHRTILEKVQALWGANFLRNLSWPDTDIKTPMLSVLIHKLAADIDTVSYTHVYRLTPGTYTWMLFLQHLVEFHHH</sequence>
<organism evidence="1 2">
    <name type="scientific">Synchytrium endobioticum</name>
    <dbReference type="NCBI Taxonomy" id="286115"/>
    <lineage>
        <taxon>Eukaryota</taxon>
        <taxon>Fungi</taxon>
        <taxon>Fungi incertae sedis</taxon>
        <taxon>Chytridiomycota</taxon>
        <taxon>Chytridiomycota incertae sedis</taxon>
        <taxon>Chytridiomycetes</taxon>
        <taxon>Synchytriales</taxon>
        <taxon>Synchytriaceae</taxon>
        <taxon>Synchytrium</taxon>
    </lineage>
</organism>
<gene>
    <name evidence="1" type="ORF">SeLEV6574_g00256</name>
</gene>
<protein>
    <submittedName>
        <fullName evidence="1">Uncharacterized protein</fullName>
    </submittedName>
</protein>